<feature type="transmembrane region" description="Helical" evidence="5">
    <location>
        <begin position="139"/>
        <end position="168"/>
    </location>
</feature>
<feature type="transmembrane region" description="Helical" evidence="5">
    <location>
        <begin position="211"/>
        <end position="230"/>
    </location>
</feature>
<evidence type="ECO:0000256" key="5">
    <source>
        <dbReference type="SAM" id="Phobius"/>
    </source>
</evidence>
<keyword evidence="2 5" id="KW-0812">Transmembrane</keyword>
<reference evidence="6" key="1">
    <citation type="submission" date="2020-05" db="EMBL/GenBank/DDBJ databases">
        <authorList>
            <person name="Chiriac C."/>
            <person name="Salcher M."/>
            <person name="Ghai R."/>
            <person name="Kavagutti S V."/>
        </authorList>
    </citation>
    <scope>NUCLEOTIDE SEQUENCE</scope>
</reference>
<evidence type="ECO:0000256" key="2">
    <source>
        <dbReference type="ARBA" id="ARBA00022692"/>
    </source>
</evidence>
<feature type="transmembrane region" description="Helical" evidence="5">
    <location>
        <begin position="81"/>
        <end position="102"/>
    </location>
</feature>
<sequence length="265" mass="27667">MTVQVTETRLRRSIAPAVAVGLGAGLLSGLFGVGGGILVVPALVLLLKFDQRLANGTSLGAVLPISISSLVTYWAHDNVDWHMALWLALGAIGGALIGTKLIHILPKKVLGYLFAAMLLITAVRLFIPLHADGRTALTVFSAIALVFIGLITGTLAGLLGIGGGVVMVPAMAVFFNEISVVAKGTSVAVIIPTSIIGTWRNWKSDNVDLRVAAIVGLSGIISAIGGGIIADHMSQDLSNILFASLVLVVAIKMVWDLQRNSEDVY</sequence>
<organism evidence="6">
    <name type="scientific">freshwater metagenome</name>
    <dbReference type="NCBI Taxonomy" id="449393"/>
    <lineage>
        <taxon>unclassified sequences</taxon>
        <taxon>metagenomes</taxon>
        <taxon>ecological metagenomes</taxon>
    </lineage>
</organism>
<dbReference type="AlphaFoldDB" id="A0A6J6SGJ1"/>
<evidence type="ECO:0000313" key="6">
    <source>
        <dbReference type="EMBL" id="CAB4734046.1"/>
    </source>
</evidence>
<evidence type="ECO:0000256" key="4">
    <source>
        <dbReference type="ARBA" id="ARBA00023136"/>
    </source>
</evidence>
<protein>
    <submittedName>
        <fullName evidence="6">Unannotated protein</fullName>
    </submittedName>
</protein>
<evidence type="ECO:0000256" key="3">
    <source>
        <dbReference type="ARBA" id="ARBA00022989"/>
    </source>
</evidence>
<proteinExistence type="predicted"/>
<comment type="subcellular location">
    <subcellularLocation>
        <location evidence="1">Membrane</location>
        <topology evidence="1">Multi-pass membrane protein</topology>
    </subcellularLocation>
</comment>
<dbReference type="InterPro" id="IPR051598">
    <property type="entry name" value="TSUP/Inactive_protease-like"/>
</dbReference>
<dbReference type="Pfam" id="PF01925">
    <property type="entry name" value="TauE"/>
    <property type="match status" value="2"/>
</dbReference>
<feature type="transmembrane region" description="Helical" evidence="5">
    <location>
        <begin position="53"/>
        <end position="75"/>
    </location>
</feature>
<gene>
    <name evidence="6" type="ORF">UFOPK2658_01871</name>
</gene>
<feature type="transmembrane region" description="Helical" evidence="5">
    <location>
        <begin position="20"/>
        <end position="46"/>
    </location>
</feature>
<feature type="transmembrane region" description="Helical" evidence="5">
    <location>
        <begin position="109"/>
        <end position="127"/>
    </location>
</feature>
<dbReference type="PANTHER" id="PTHR43701">
    <property type="entry name" value="MEMBRANE TRANSPORTER PROTEIN MJ0441-RELATED"/>
    <property type="match status" value="1"/>
</dbReference>
<accession>A0A6J6SGJ1</accession>
<feature type="transmembrane region" description="Helical" evidence="5">
    <location>
        <begin position="180"/>
        <end position="199"/>
    </location>
</feature>
<dbReference type="PANTHER" id="PTHR43701:SF2">
    <property type="entry name" value="MEMBRANE TRANSPORTER PROTEIN YJNA-RELATED"/>
    <property type="match status" value="1"/>
</dbReference>
<evidence type="ECO:0000256" key="1">
    <source>
        <dbReference type="ARBA" id="ARBA00004141"/>
    </source>
</evidence>
<name>A0A6J6SGJ1_9ZZZZ</name>
<keyword evidence="4 5" id="KW-0472">Membrane</keyword>
<dbReference type="EMBL" id="CAEZYH010000138">
    <property type="protein sequence ID" value="CAB4734046.1"/>
    <property type="molecule type" value="Genomic_DNA"/>
</dbReference>
<feature type="transmembrane region" description="Helical" evidence="5">
    <location>
        <begin position="237"/>
        <end position="255"/>
    </location>
</feature>
<dbReference type="InterPro" id="IPR002781">
    <property type="entry name" value="TM_pro_TauE-like"/>
</dbReference>
<keyword evidence="3 5" id="KW-1133">Transmembrane helix</keyword>
<dbReference type="GO" id="GO:0016020">
    <property type="term" value="C:membrane"/>
    <property type="evidence" value="ECO:0007669"/>
    <property type="project" value="UniProtKB-SubCell"/>
</dbReference>